<name>A0A0U9HHX8_KLENI</name>
<feature type="region of interest" description="Disordered" evidence="1">
    <location>
        <begin position="58"/>
        <end position="84"/>
    </location>
</feature>
<proteinExistence type="predicted"/>
<evidence type="ECO:0000256" key="1">
    <source>
        <dbReference type="SAM" id="MobiDB-lite"/>
    </source>
</evidence>
<organism evidence="2 3">
    <name type="scientific">Klebsormidium nitens</name>
    <name type="common">Green alga</name>
    <name type="synonym">Ulothrix nitens</name>
    <dbReference type="NCBI Taxonomy" id="105231"/>
    <lineage>
        <taxon>Eukaryota</taxon>
        <taxon>Viridiplantae</taxon>
        <taxon>Streptophyta</taxon>
        <taxon>Klebsormidiophyceae</taxon>
        <taxon>Klebsormidiales</taxon>
        <taxon>Klebsormidiaceae</taxon>
        <taxon>Klebsormidium</taxon>
    </lineage>
</organism>
<reference evidence="2 3" key="1">
    <citation type="journal article" date="2014" name="Nat. Commun.">
        <title>Klebsormidium flaccidum genome reveals primary factors for plant terrestrial adaptation.</title>
        <authorList>
            <person name="Hori K."/>
            <person name="Maruyama F."/>
            <person name="Fujisawa T."/>
            <person name="Togashi T."/>
            <person name="Yamamoto N."/>
            <person name="Seo M."/>
            <person name="Sato S."/>
            <person name="Yamada T."/>
            <person name="Mori H."/>
            <person name="Tajima N."/>
            <person name="Moriyama T."/>
            <person name="Ikeuchi M."/>
            <person name="Watanabe M."/>
            <person name="Wada H."/>
            <person name="Kobayashi K."/>
            <person name="Saito M."/>
            <person name="Masuda T."/>
            <person name="Sasaki-Sekimoto Y."/>
            <person name="Mashiguchi K."/>
            <person name="Awai K."/>
            <person name="Shimojima M."/>
            <person name="Masuda S."/>
            <person name="Iwai M."/>
            <person name="Nobusawa T."/>
            <person name="Narise T."/>
            <person name="Kondo S."/>
            <person name="Saito H."/>
            <person name="Sato R."/>
            <person name="Murakawa M."/>
            <person name="Ihara Y."/>
            <person name="Oshima-Yamada Y."/>
            <person name="Ohtaka K."/>
            <person name="Satoh M."/>
            <person name="Sonobe K."/>
            <person name="Ishii M."/>
            <person name="Ohtani R."/>
            <person name="Kanamori-Sato M."/>
            <person name="Honoki R."/>
            <person name="Miyazaki D."/>
            <person name="Mochizuki H."/>
            <person name="Umetsu J."/>
            <person name="Higashi K."/>
            <person name="Shibata D."/>
            <person name="Kamiya Y."/>
            <person name="Sato N."/>
            <person name="Nakamura Y."/>
            <person name="Tabata S."/>
            <person name="Ida S."/>
            <person name="Kurokawa K."/>
            <person name="Ohta H."/>
        </authorList>
    </citation>
    <scope>NUCLEOTIDE SEQUENCE [LARGE SCALE GENOMIC DNA]</scope>
    <source>
        <strain evidence="2 3">NIES-2285</strain>
    </source>
</reference>
<dbReference type="AlphaFoldDB" id="A0A0U9HHX8"/>
<accession>A0A0U9HHX8</accession>
<evidence type="ECO:0000313" key="2">
    <source>
        <dbReference type="EMBL" id="GAQ77953.1"/>
    </source>
</evidence>
<keyword evidence="3" id="KW-1185">Reference proteome</keyword>
<sequence length="198" mass="20787">MVSSFSEAQSFADMIRCKPNHTQCRMYEDSPRLLQADADRAAAEARAAADARAAAAAADLVSTEQAPPPALAPGQPAPPPQASDAAQLEQSLVRACVTAIRRALPTPQQLDLAAIVQAVNSGIASGDTMATFVAATDDIVVELQRIAEAVDAAPPEQVPDKLAAMADYIETNLTDRLRPGSAASKRSSRLWPIASKRS</sequence>
<dbReference type="EMBL" id="DF236955">
    <property type="protein sequence ID" value="GAQ77953.1"/>
    <property type="molecule type" value="Genomic_DNA"/>
</dbReference>
<protein>
    <submittedName>
        <fullName evidence="2">Uncharacterized protein</fullName>
    </submittedName>
</protein>
<feature type="compositionally biased region" description="Pro residues" evidence="1">
    <location>
        <begin position="66"/>
        <end position="81"/>
    </location>
</feature>
<evidence type="ECO:0000313" key="3">
    <source>
        <dbReference type="Proteomes" id="UP000054558"/>
    </source>
</evidence>
<feature type="region of interest" description="Disordered" evidence="1">
    <location>
        <begin position="177"/>
        <end position="198"/>
    </location>
</feature>
<dbReference type="Proteomes" id="UP000054558">
    <property type="component" value="Unassembled WGS sequence"/>
</dbReference>
<gene>
    <name evidence="2" type="ORF">KFL_000060180</name>
</gene>